<feature type="compositionally biased region" description="Polar residues" evidence="1">
    <location>
        <begin position="1"/>
        <end position="10"/>
    </location>
</feature>
<reference evidence="2" key="1">
    <citation type="submission" date="2014-05" db="EMBL/GenBank/DDBJ databases">
        <authorList>
            <person name="Chronopoulou M."/>
        </authorList>
    </citation>
    <scope>NUCLEOTIDE SEQUENCE</scope>
    <source>
        <tissue evidence="2">Whole organism</tissue>
    </source>
</reference>
<dbReference type="AlphaFoldDB" id="A0A0K2VLI8"/>
<accession>A0A0K2VLI8</accession>
<evidence type="ECO:0000313" key="2">
    <source>
        <dbReference type="EMBL" id="CDW51102.1"/>
    </source>
</evidence>
<evidence type="ECO:0000256" key="1">
    <source>
        <dbReference type="SAM" id="MobiDB-lite"/>
    </source>
</evidence>
<feature type="compositionally biased region" description="Polar residues" evidence="1">
    <location>
        <begin position="30"/>
        <end position="41"/>
    </location>
</feature>
<organism evidence="2">
    <name type="scientific">Lepeophtheirus salmonis</name>
    <name type="common">Salmon louse</name>
    <name type="synonym">Caligus salmonis</name>
    <dbReference type="NCBI Taxonomy" id="72036"/>
    <lineage>
        <taxon>Eukaryota</taxon>
        <taxon>Metazoa</taxon>
        <taxon>Ecdysozoa</taxon>
        <taxon>Arthropoda</taxon>
        <taxon>Crustacea</taxon>
        <taxon>Multicrustacea</taxon>
        <taxon>Hexanauplia</taxon>
        <taxon>Copepoda</taxon>
        <taxon>Siphonostomatoida</taxon>
        <taxon>Caligidae</taxon>
        <taxon>Lepeophtheirus</taxon>
    </lineage>
</organism>
<feature type="region of interest" description="Disordered" evidence="1">
    <location>
        <begin position="1"/>
        <end position="41"/>
    </location>
</feature>
<protein>
    <submittedName>
        <fullName evidence="2">Uncharacterized protein</fullName>
    </submittedName>
</protein>
<feature type="non-terminal residue" evidence="2">
    <location>
        <position position="41"/>
    </location>
</feature>
<sequence>MICQNDTAPNRSKLRSSALKRTSLKRRTSNKMPTITSPSVW</sequence>
<dbReference type="EMBL" id="HACA01033740">
    <property type="protein sequence ID" value="CDW51102.1"/>
    <property type="molecule type" value="Transcribed_RNA"/>
</dbReference>
<name>A0A0K2VLI8_LEPSM</name>
<proteinExistence type="predicted"/>